<evidence type="ECO:0000313" key="3">
    <source>
        <dbReference type="EMBL" id="UXD22030.1"/>
    </source>
</evidence>
<dbReference type="Gene3D" id="3.30.2290.10">
    <property type="entry name" value="PmbA/TldD superfamily"/>
    <property type="match status" value="1"/>
</dbReference>
<reference evidence="3" key="1">
    <citation type="submission" date="2013-11" db="EMBL/GenBank/DDBJ databases">
        <title>Comparative genomics of Ignicoccus.</title>
        <authorList>
            <person name="Podar M."/>
        </authorList>
    </citation>
    <scope>NUCLEOTIDE SEQUENCE</scope>
    <source>
        <strain evidence="3">DSM 13166</strain>
    </source>
</reference>
<dbReference type="InterPro" id="IPR047657">
    <property type="entry name" value="PmbA"/>
</dbReference>
<evidence type="ECO:0000259" key="2">
    <source>
        <dbReference type="Pfam" id="PF19289"/>
    </source>
</evidence>
<sequence length="420" mass="46025">MLEELDSIVKGLEDAEVYVSHVLEKTVEVEDNRIVGASAGETFAVALRVERDKRIGFAYSTASKERLRRVVEELYERAQKVAALSPRVDWWEGFPSSKCSQVPGLFSEEVANKDLDFLEYLLRDIIGKVPESFSLSASMSLGLNIWAIANTEGTQYEESVSDVSLGMALSKKEGGYMSKSVWDVSTSHSKVPLPEEMFERLLEEANMLKIRPERVRGERVVYLDPRAVSQLLEFLSVMFAADTIAKGESPLSDKINERVFSKLITLSDNPLLPGGPSSHGCDEEGVRGKPLVLVDNGVVKSILSDLYWGYRLGTGGGRGYRPNPFSPPSPSYTNLTLHAGSSKPEGIKVLGLTGLHTASSETGDMSVVLSPAFEDGRHVEATMSVNVLDLLNEKLLGVTSEGRWVGSTYVPGVIVRVELH</sequence>
<dbReference type="InterPro" id="IPR036059">
    <property type="entry name" value="TldD/PmbA_sf"/>
</dbReference>
<dbReference type="InterPro" id="IPR002510">
    <property type="entry name" value="Metalloprtase-TldD/E_N"/>
</dbReference>
<dbReference type="GO" id="GO:0006508">
    <property type="term" value="P:proteolysis"/>
    <property type="evidence" value="ECO:0007669"/>
    <property type="project" value="InterPro"/>
</dbReference>
<protein>
    <recommendedName>
        <fullName evidence="5">TldD/PmbA family protein</fullName>
    </recommendedName>
</protein>
<name>A0A977KAF2_9CREN</name>
<dbReference type="PANTHER" id="PTHR43421:SF1">
    <property type="entry name" value="METALLOPROTEASE PMBA"/>
    <property type="match status" value="1"/>
</dbReference>
<dbReference type="SUPFAM" id="SSF111283">
    <property type="entry name" value="Putative modulator of DNA gyrase, PmbA/TldD"/>
    <property type="match status" value="1"/>
</dbReference>
<proteinExistence type="predicted"/>
<dbReference type="Pfam" id="PF01523">
    <property type="entry name" value="PmbA_TldD_1st"/>
    <property type="match status" value="1"/>
</dbReference>
<feature type="domain" description="Metalloprotease TldD/E N-terminal" evidence="1">
    <location>
        <begin position="15"/>
        <end position="78"/>
    </location>
</feature>
<dbReference type="Proteomes" id="UP001063698">
    <property type="component" value="Chromosome"/>
</dbReference>
<keyword evidence="4" id="KW-1185">Reference proteome</keyword>
<gene>
    <name evidence="3" type="ORF">IPA_01000</name>
</gene>
<organism evidence="3 4">
    <name type="scientific">Ignicoccus pacificus DSM 13166</name>
    <dbReference type="NCBI Taxonomy" id="940294"/>
    <lineage>
        <taxon>Archaea</taxon>
        <taxon>Thermoproteota</taxon>
        <taxon>Thermoprotei</taxon>
        <taxon>Desulfurococcales</taxon>
        <taxon>Desulfurococcaceae</taxon>
        <taxon>Ignicoccus</taxon>
    </lineage>
</organism>
<accession>A0A977KAF2</accession>
<feature type="domain" description="Metalloprotease TldD/E C-terminal" evidence="2">
    <location>
        <begin position="220"/>
        <end position="416"/>
    </location>
</feature>
<evidence type="ECO:0000313" key="4">
    <source>
        <dbReference type="Proteomes" id="UP001063698"/>
    </source>
</evidence>
<evidence type="ECO:0008006" key="5">
    <source>
        <dbReference type="Google" id="ProtNLM"/>
    </source>
</evidence>
<dbReference type="InterPro" id="IPR035068">
    <property type="entry name" value="TldD/PmbA_N"/>
</dbReference>
<evidence type="ECO:0000259" key="1">
    <source>
        <dbReference type="Pfam" id="PF01523"/>
    </source>
</evidence>
<dbReference type="GO" id="GO:0005829">
    <property type="term" value="C:cytosol"/>
    <property type="evidence" value="ECO:0007669"/>
    <property type="project" value="TreeGrafter"/>
</dbReference>
<dbReference type="InterPro" id="IPR045569">
    <property type="entry name" value="Metalloprtase-TldD/E_C"/>
</dbReference>
<dbReference type="EMBL" id="CP006868">
    <property type="protein sequence ID" value="UXD22030.1"/>
    <property type="molecule type" value="Genomic_DNA"/>
</dbReference>
<dbReference type="GO" id="GO:0008237">
    <property type="term" value="F:metallopeptidase activity"/>
    <property type="evidence" value="ECO:0007669"/>
    <property type="project" value="InterPro"/>
</dbReference>
<dbReference type="AlphaFoldDB" id="A0A977KAF2"/>
<dbReference type="Pfam" id="PF19289">
    <property type="entry name" value="PmbA_TldD_3rd"/>
    <property type="match status" value="1"/>
</dbReference>
<dbReference type="PANTHER" id="PTHR43421">
    <property type="entry name" value="METALLOPROTEASE PMBA"/>
    <property type="match status" value="1"/>
</dbReference>
<dbReference type="KEGG" id="ipc:IPA_01000"/>